<feature type="transmembrane region" description="Helical" evidence="1">
    <location>
        <begin position="215"/>
        <end position="241"/>
    </location>
</feature>
<keyword evidence="1" id="KW-0472">Membrane</keyword>
<sequence length="252" mass="28255">MKQFIKSYKAEVYQMIHSGLLWIHLIIPIIGVLLFCSYYSYSPWKNEDKIITYLQTLSTAFPVLIAIVVGISCEEEKNAGHFQRMLSVPYSKTISHLSKLMVLGSQGFIAVLLAVVGFGVVSKCMGNHTTGLLDYLKLAVLLFVSNLGWYMIQYIVSFQLGKGLALDLGIVGGLLSPLLALGLGDGIWQIVPCAWGIRLVSYALELIMKTGEYRLILLAFRQGFMSMLIITVLLLVMFLYWSKRWQGAEIEE</sequence>
<dbReference type="InterPro" id="IPR022294">
    <property type="entry name" value="ABC-transptr_permeasesu"/>
</dbReference>
<proteinExistence type="predicted"/>
<dbReference type="Pfam" id="PF12730">
    <property type="entry name" value="ABC2_membrane_4"/>
    <property type="match status" value="1"/>
</dbReference>
<dbReference type="EMBL" id="JAHLFQ010000041">
    <property type="protein sequence ID" value="MBU3803554.1"/>
    <property type="molecule type" value="Genomic_DNA"/>
</dbReference>
<dbReference type="Proteomes" id="UP000824229">
    <property type="component" value="Unassembled WGS sequence"/>
</dbReference>
<feature type="transmembrane region" description="Helical" evidence="1">
    <location>
        <begin position="100"/>
        <end position="120"/>
    </location>
</feature>
<feature type="transmembrane region" description="Helical" evidence="1">
    <location>
        <begin position="21"/>
        <end position="41"/>
    </location>
</feature>
<comment type="caution">
    <text evidence="2">The sequence shown here is derived from an EMBL/GenBank/DDBJ whole genome shotgun (WGS) entry which is preliminary data.</text>
</comment>
<organism evidence="2 3">
    <name type="scientific">Candidatus Cellulosilyticum pullistercoris</name>
    <dbReference type="NCBI Taxonomy" id="2838521"/>
    <lineage>
        <taxon>Bacteria</taxon>
        <taxon>Bacillati</taxon>
        <taxon>Bacillota</taxon>
        <taxon>Clostridia</taxon>
        <taxon>Lachnospirales</taxon>
        <taxon>Cellulosilyticaceae</taxon>
        <taxon>Cellulosilyticum</taxon>
    </lineage>
</organism>
<keyword evidence="1" id="KW-0812">Transmembrane</keyword>
<feature type="transmembrane region" description="Helical" evidence="1">
    <location>
        <begin position="53"/>
        <end position="73"/>
    </location>
</feature>
<reference evidence="2" key="1">
    <citation type="journal article" date="2021" name="PeerJ">
        <title>Extensive microbial diversity within the chicken gut microbiome revealed by metagenomics and culture.</title>
        <authorList>
            <person name="Gilroy R."/>
            <person name="Ravi A."/>
            <person name="Getino M."/>
            <person name="Pursley I."/>
            <person name="Horton D.L."/>
            <person name="Alikhan N.F."/>
            <person name="Baker D."/>
            <person name="Gharbi K."/>
            <person name="Hall N."/>
            <person name="Watson M."/>
            <person name="Adriaenssens E.M."/>
            <person name="Foster-Nyarko E."/>
            <person name="Jarju S."/>
            <person name="Secka A."/>
            <person name="Antonio M."/>
            <person name="Oren A."/>
            <person name="Chaudhuri R.R."/>
            <person name="La Ragione R."/>
            <person name="Hildebrand F."/>
            <person name="Pallen M.J."/>
        </authorList>
    </citation>
    <scope>NUCLEOTIDE SEQUENCE</scope>
    <source>
        <strain evidence="2">B5-657</strain>
    </source>
</reference>
<gene>
    <name evidence="2" type="ORF">H9872_02185</name>
</gene>
<dbReference type="NCBIfam" id="TIGR03733">
    <property type="entry name" value="lanti_perm_MutG"/>
    <property type="match status" value="1"/>
</dbReference>
<dbReference type="CDD" id="cd21808">
    <property type="entry name" value="ABC-2_lan_permease_MutG"/>
    <property type="match status" value="1"/>
</dbReference>
<protein>
    <submittedName>
        <fullName evidence="2">Lantibiotic immunity ABC transporter MutG family permease subunit</fullName>
    </submittedName>
</protein>
<name>A0A9E2NKF3_9FIRM</name>
<evidence type="ECO:0000256" key="1">
    <source>
        <dbReference type="SAM" id="Phobius"/>
    </source>
</evidence>
<evidence type="ECO:0000313" key="3">
    <source>
        <dbReference type="Proteomes" id="UP000824229"/>
    </source>
</evidence>
<evidence type="ECO:0000313" key="2">
    <source>
        <dbReference type="EMBL" id="MBU3803554.1"/>
    </source>
</evidence>
<feature type="transmembrane region" description="Helical" evidence="1">
    <location>
        <begin position="132"/>
        <end position="152"/>
    </location>
</feature>
<keyword evidence="1" id="KW-1133">Transmembrane helix</keyword>
<reference evidence="2" key="2">
    <citation type="submission" date="2021-04" db="EMBL/GenBank/DDBJ databases">
        <authorList>
            <person name="Gilroy R."/>
        </authorList>
    </citation>
    <scope>NUCLEOTIDE SEQUENCE</scope>
    <source>
        <strain evidence="2">B5-657</strain>
    </source>
</reference>
<accession>A0A9E2NKF3</accession>
<dbReference type="AlphaFoldDB" id="A0A9E2NKF3"/>